<name>A0ABW9W0Y6_9BURK</name>
<dbReference type="RefSeq" id="WP_161055355.1">
    <property type="nucleotide sequence ID" value="NZ_WWCT01000009.1"/>
</dbReference>
<evidence type="ECO:0000313" key="2">
    <source>
        <dbReference type="EMBL" id="MYN27404.1"/>
    </source>
</evidence>
<proteinExistence type="predicted"/>
<gene>
    <name evidence="2" type="ORF">GTP69_13375</name>
</gene>
<comment type="caution">
    <text evidence="2">The sequence shown here is derived from an EMBL/GenBank/DDBJ whole genome shotgun (WGS) entry which is preliminary data.</text>
</comment>
<dbReference type="Proteomes" id="UP000642144">
    <property type="component" value="Unassembled WGS sequence"/>
</dbReference>
<dbReference type="PROSITE" id="PS51318">
    <property type="entry name" value="TAT"/>
    <property type="match status" value="1"/>
</dbReference>
<organism evidence="2 3">
    <name type="scientific">Duganella levis</name>
    <dbReference type="NCBI Taxonomy" id="2692169"/>
    <lineage>
        <taxon>Bacteria</taxon>
        <taxon>Pseudomonadati</taxon>
        <taxon>Pseudomonadota</taxon>
        <taxon>Betaproteobacteria</taxon>
        <taxon>Burkholderiales</taxon>
        <taxon>Oxalobacteraceae</taxon>
        <taxon>Telluria group</taxon>
        <taxon>Duganella</taxon>
    </lineage>
</organism>
<dbReference type="Pfam" id="PF12318">
    <property type="entry name" value="FAD-SLDH"/>
    <property type="match status" value="1"/>
</dbReference>
<keyword evidence="3" id="KW-1185">Reference proteome</keyword>
<evidence type="ECO:0000256" key="1">
    <source>
        <dbReference type="SAM" id="SignalP"/>
    </source>
</evidence>
<dbReference type="InterPro" id="IPR024651">
    <property type="entry name" value="FAD-SLDH_ssu"/>
</dbReference>
<dbReference type="InterPro" id="IPR006311">
    <property type="entry name" value="TAT_signal"/>
</dbReference>
<feature type="chain" id="PRO_5045971038" evidence="1">
    <location>
        <begin position="18"/>
        <end position="167"/>
    </location>
</feature>
<feature type="signal peptide" evidence="1">
    <location>
        <begin position="1"/>
        <end position="17"/>
    </location>
</feature>
<keyword evidence="1" id="KW-0732">Signal</keyword>
<accession>A0ABW9W0Y6</accession>
<reference evidence="2 3" key="1">
    <citation type="submission" date="2019-12" db="EMBL/GenBank/DDBJ databases">
        <title>Novel species isolated from a subtropical stream in China.</title>
        <authorList>
            <person name="Lu H."/>
        </authorList>
    </citation>
    <scope>NUCLEOTIDE SEQUENCE [LARGE SCALE GENOMIC DNA]</scope>
    <source>
        <strain evidence="2 3">CY42W</strain>
    </source>
</reference>
<dbReference type="EMBL" id="WWCT01000009">
    <property type="protein sequence ID" value="MYN27404.1"/>
    <property type="molecule type" value="Genomic_DNA"/>
</dbReference>
<protein>
    <submittedName>
        <fullName evidence="2">Dehydrogenase</fullName>
    </submittedName>
</protein>
<evidence type="ECO:0000313" key="3">
    <source>
        <dbReference type="Proteomes" id="UP000642144"/>
    </source>
</evidence>
<sequence length="167" mass="18199">MALSRRKFLLGTATVSAAWVTWSAAPAWGLTPVPAVAQFMQVSALLVNHRLDAGVGARMAAAAAVRYPQYVELMTAIIGRAQAKQAKEVEEFFDDLPEGPQREFALWVIFAWYTGCASPKKDAEVFAYETALTYQTTADAVAIPSYGFSGPNRWGRPIVPLSPMPVF</sequence>